<dbReference type="PROSITE" id="PS01081">
    <property type="entry name" value="HTH_TETR_1"/>
    <property type="match status" value="1"/>
</dbReference>
<evidence type="ECO:0000259" key="3">
    <source>
        <dbReference type="PROSITE" id="PS50977"/>
    </source>
</evidence>
<dbReference type="PRINTS" id="PR00455">
    <property type="entry name" value="HTHTETR"/>
</dbReference>
<dbReference type="InterPro" id="IPR009057">
    <property type="entry name" value="Homeodomain-like_sf"/>
</dbReference>
<dbReference type="InterPro" id="IPR001647">
    <property type="entry name" value="HTH_TetR"/>
</dbReference>
<dbReference type="InterPro" id="IPR036271">
    <property type="entry name" value="Tet_transcr_reg_TetR-rel_C_sf"/>
</dbReference>
<accession>A0AAW8JJY3</accession>
<protein>
    <submittedName>
        <fullName evidence="4">TetR/AcrR family transcriptional regulator</fullName>
    </submittedName>
</protein>
<dbReference type="PROSITE" id="PS50977">
    <property type="entry name" value="HTH_TETR_2"/>
    <property type="match status" value="1"/>
</dbReference>
<dbReference type="Pfam" id="PF00440">
    <property type="entry name" value="TetR_N"/>
    <property type="match status" value="1"/>
</dbReference>
<dbReference type="AlphaFoldDB" id="A0AAW8JJY3"/>
<feature type="DNA-binding region" description="H-T-H motif" evidence="2">
    <location>
        <begin position="38"/>
        <end position="57"/>
    </location>
</feature>
<dbReference type="EMBL" id="JAVIDA010000022">
    <property type="protein sequence ID" value="MDQ9072600.1"/>
    <property type="molecule type" value="Genomic_DNA"/>
</dbReference>
<dbReference type="InterPro" id="IPR023772">
    <property type="entry name" value="DNA-bd_HTH_TetR-type_CS"/>
</dbReference>
<reference evidence="4" key="1">
    <citation type="submission" date="2023-08" db="EMBL/GenBank/DDBJ databases">
        <title>Emergence of clinically-relevant ST2 carbapenem-resistant Acinetobacter baumannii strains in hospital sewages in Zhejiang, East of China.</title>
        <authorList>
            <person name="Kaichao C."/>
            <person name="Zhang R."/>
        </authorList>
    </citation>
    <scope>NUCLEOTIDE SEQUENCE</scope>
    <source>
        <strain evidence="4">M-SY-60</strain>
    </source>
</reference>
<dbReference type="SUPFAM" id="SSF46689">
    <property type="entry name" value="Homeodomain-like"/>
    <property type="match status" value="1"/>
</dbReference>
<dbReference type="GeneID" id="84211421"/>
<dbReference type="SUPFAM" id="SSF48498">
    <property type="entry name" value="Tetracyclin repressor-like, C-terminal domain"/>
    <property type="match status" value="1"/>
</dbReference>
<evidence type="ECO:0000256" key="2">
    <source>
        <dbReference type="PROSITE-ProRule" id="PRU00335"/>
    </source>
</evidence>
<dbReference type="Proteomes" id="UP001243195">
    <property type="component" value="Unassembled WGS sequence"/>
</dbReference>
<dbReference type="GO" id="GO:0003677">
    <property type="term" value="F:DNA binding"/>
    <property type="evidence" value="ECO:0007669"/>
    <property type="project" value="UniProtKB-UniRule"/>
</dbReference>
<dbReference type="Gene3D" id="1.10.357.10">
    <property type="entry name" value="Tetracycline Repressor, domain 2"/>
    <property type="match status" value="1"/>
</dbReference>
<sequence length="205" mass="24129">MKDFDVIHRAYLNKADIKSIILKDALICFSEHGIESTTIEIIKKKSEISVGSIYHHFKNKEGIIASLIFIALDDLNRYMEHYLLQATNFERSIAAIVLSYVDWVDEHPLFAEVLFSGKFYVFHSQYKQELEQKKLNTKKLIINWFSTPEYKSRLNSIPLDLILSLIFGITEHYCKNWVLGRVDNRPKYFRRELALSAWKAVELYF</sequence>
<feature type="domain" description="HTH tetR-type" evidence="3">
    <location>
        <begin position="15"/>
        <end position="75"/>
    </location>
</feature>
<keyword evidence="1 2" id="KW-0238">DNA-binding</keyword>
<evidence type="ECO:0000313" key="4">
    <source>
        <dbReference type="EMBL" id="MDQ9072600.1"/>
    </source>
</evidence>
<comment type="caution">
    <text evidence="4">The sequence shown here is derived from an EMBL/GenBank/DDBJ whole genome shotgun (WGS) entry which is preliminary data.</text>
</comment>
<gene>
    <name evidence="4" type="ORF">RFH51_14150</name>
</gene>
<evidence type="ECO:0000256" key="1">
    <source>
        <dbReference type="ARBA" id="ARBA00023125"/>
    </source>
</evidence>
<proteinExistence type="predicted"/>
<evidence type="ECO:0000313" key="5">
    <source>
        <dbReference type="Proteomes" id="UP001243195"/>
    </source>
</evidence>
<name>A0AAW8JJY3_9GAMM</name>
<dbReference type="RefSeq" id="WP_004869996.1">
    <property type="nucleotide sequence ID" value="NZ_BBLI01000031.1"/>
</dbReference>
<dbReference type="InterPro" id="IPR050624">
    <property type="entry name" value="HTH-type_Tx_Regulator"/>
</dbReference>
<dbReference type="PANTHER" id="PTHR43479:SF11">
    <property type="entry name" value="ACREF_ENVCD OPERON REPRESSOR-RELATED"/>
    <property type="match status" value="1"/>
</dbReference>
<organism evidence="4 5">
    <name type="scientific">Acinetobacter gerneri</name>
    <dbReference type="NCBI Taxonomy" id="202952"/>
    <lineage>
        <taxon>Bacteria</taxon>
        <taxon>Pseudomonadati</taxon>
        <taxon>Pseudomonadota</taxon>
        <taxon>Gammaproteobacteria</taxon>
        <taxon>Moraxellales</taxon>
        <taxon>Moraxellaceae</taxon>
        <taxon>Acinetobacter</taxon>
    </lineage>
</organism>
<dbReference type="PANTHER" id="PTHR43479">
    <property type="entry name" value="ACREF/ENVCD OPERON REPRESSOR-RELATED"/>
    <property type="match status" value="1"/>
</dbReference>